<feature type="region of interest" description="Disordered" evidence="2">
    <location>
        <begin position="1031"/>
        <end position="1092"/>
    </location>
</feature>
<evidence type="ECO:0000313" key="3">
    <source>
        <dbReference type="EMBL" id="KAK7095467.1"/>
    </source>
</evidence>
<feature type="compositionally biased region" description="Basic and acidic residues" evidence="2">
    <location>
        <begin position="1069"/>
        <end position="1082"/>
    </location>
</feature>
<feature type="compositionally biased region" description="Polar residues" evidence="2">
    <location>
        <begin position="826"/>
        <end position="836"/>
    </location>
</feature>
<evidence type="ECO:0000256" key="1">
    <source>
        <dbReference type="ARBA" id="ARBA00023054"/>
    </source>
</evidence>
<feature type="compositionally biased region" description="Basic residues" evidence="2">
    <location>
        <begin position="1083"/>
        <end position="1092"/>
    </location>
</feature>
<evidence type="ECO:0000256" key="2">
    <source>
        <dbReference type="SAM" id="MobiDB-lite"/>
    </source>
</evidence>
<feature type="region of interest" description="Disordered" evidence="2">
    <location>
        <begin position="826"/>
        <end position="846"/>
    </location>
</feature>
<dbReference type="EMBL" id="JBAMIC010000018">
    <property type="protein sequence ID" value="KAK7095467.1"/>
    <property type="molecule type" value="Genomic_DNA"/>
</dbReference>
<feature type="region of interest" description="Disordered" evidence="2">
    <location>
        <begin position="858"/>
        <end position="940"/>
    </location>
</feature>
<sequence>MAQAFAEKSISGSDTALMMQTALDNTVPLKLPQLRGTMEIDRSKPLPTSLQSDFIPDDVLFALTQPPIPRDKLGPPSRVRNLATSIALGRAPPANLWSHKRRDKFKHLLDTTACSCGAGKDISFLYDVPQEFSHPEKPDVDKSSVRKDSEIPPKKALQLPDTLVPAEYHIVKNKGVMGIEYHEDKYTTCPEDHEKHLIVFPSMKPSSRYEVVQLKKTMGDMLDKVGFNELTDIKGPTQMHNLLELIKKEQNIYNIVFHELIRQTSVECAERGELLADLRNHYSMLLGRVPQQIMSLHEEVMAQRALDRRLTDELMRFKNTISILTSELSDVKEHDKIVTREAQKTQEDLRQALAEAQKNAALLSEYHDLYELQRRRLEHQVYVLSEEREIWSTAAYSLALKVTEECRLTTAKRLHISEKAWAKLANHFTILLSDRDTDLLTQVQNHVERWRDGIDDFNIALRQREEEMKDALKSMRGGVIKWIDDFQRHCFNEDGHLVKPPDKEKMVELQNDFRAWEKILSKEAEFFGGDLLLSKQDELAQIRKEMEGWTDNALKVFSRHRGTTGATHADKKAMLALNEEVDKLLEQYQHRITGENGVAAIVIQMTNVVESWEARIISALNGTLPIQDSDWSAFYQSLDDWVASLDQAQQYVGTTQAEEERREGKPHVSMDIHQVVRKTQKWATTASNSIDSEDAKLVEQVSTLHSEMVRWMVHTLLRLAPDKEGNSQEASEMALLGSVSVPQLHENAKQLFQSLHTFSNYVTLCCDGIVMENTQKRQDTNEDNADHELKDLHRLRTENEDWIHTAQILMSQLTGESIEELFPQRASTTLSKASQPPDTPAAGGTVTYRDHEKLESTADNVDAPGTPADGEQSVEVPQTPRELTSAPPTQEGKEGEAGGEESSAAQDEGVPETSAEAADQPMPALQVEEADAKPDKGERMEILGGDENTHLAGLQDPARQELVTTPVKTVGAPDTKKAFEALAAVNSLQDQLIMTEQRAQIAEERAMAAESELAETQEMVRSLQKQMEKLTLGAEASTVSSAIPRVTPTVATPSQALDSPRQPSSADGSKGDGKKRDKERTKSSAKPKKKAT</sequence>
<comment type="caution">
    <text evidence="3">The sequence shown here is derived from an EMBL/GenBank/DDBJ whole genome shotgun (WGS) entry which is preliminary data.</text>
</comment>
<dbReference type="InterPro" id="IPR019347">
    <property type="entry name" value="Axonemal_dynein_light_chain"/>
</dbReference>
<name>A0AAN9AYF3_9CAEN</name>
<dbReference type="GO" id="GO:0005737">
    <property type="term" value="C:cytoplasm"/>
    <property type="evidence" value="ECO:0007669"/>
    <property type="project" value="UniProtKB-ARBA"/>
</dbReference>
<feature type="compositionally biased region" description="Polar residues" evidence="2">
    <location>
        <begin position="1049"/>
        <end position="1063"/>
    </location>
</feature>
<accession>A0AAN9AYF3</accession>
<evidence type="ECO:0008006" key="5">
    <source>
        <dbReference type="Google" id="ProtNLM"/>
    </source>
</evidence>
<dbReference type="InterPro" id="IPR052845">
    <property type="entry name" value="Axonemal_dynein_LC_domain"/>
</dbReference>
<reference evidence="3 4" key="1">
    <citation type="submission" date="2024-02" db="EMBL/GenBank/DDBJ databases">
        <title>Chromosome-scale genome assembly of the rough periwinkle Littorina saxatilis.</title>
        <authorList>
            <person name="De Jode A."/>
            <person name="Faria R."/>
            <person name="Formenti G."/>
            <person name="Sims Y."/>
            <person name="Smith T.P."/>
            <person name="Tracey A."/>
            <person name="Wood J.M.D."/>
            <person name="Zagrodzka Z.B."/>
            <person name="Johannesson K."/>
            <person name="Butlin R.K."/>
            <person name="Leder E.H."/>
        </authorList>
    </citation>
    <scope>NUCLEOTIDE SEQUENCE [LARGE SCALE GENOMIC DNA]</scope>
    <source>
        <strain evidence="3">Snail1</strain>
        <tissue evidence="3">Muscle</tissue>
    </source>
</reference>
<dbReference type="PANTHER" id="PTHR23052">
    <property type="entry name" value="AXONEMAL DYNEIN LIGHT CHAIN DOMAIN-CONTAINING PROTEIN 1"/>
    <property type="match status" value="1"/>
</dbReference>
<dbReference type="Proteomes" id="UP001374579">
    <property type="component" value="Unassembled WGS sequence"/>
</dbReference>
<feature type="compositionally biased region" description="Basic and acidic residues" evidence="2">
    <location>
        <begin position="930"/>
        <end position="940"/>
    </location>
</feature>
<dbReference type="AlphaFoldDB" id="A0AAN9AYF3"/>
<protein>
    <recommendedName>
        <fullName evidence="5">Axonemal dynein light chain domain-containing protein 1</fullName>
    </recommendedName>
</protein>
<organism evidence="3 4">
    <name type="scientific">Littorina saxatilis</name>
    <dbReference type="NCBI Taxonomy" id="31220"/>
    <lineage>
        <taxon>Eukaryota</taxon>
        <taxon>Metazoa</taxon>
        <taxon>Spiralia</taxon>
        <taxon>Lophotrochozoa</taxon>
        <taxon>Mollusca</taxon>
        <taxon>Gastropoda</taxon>
        <taxon>Caenogastropoda</taxon>
        <taxon>Littorinimorpha</taxon>
        <taxon>Littorinoidea</taxon>
        <taxon>Littorinidae</taxon>
        <taxon>Littorina</taxon>
    </lineage>
</organism>
<dbReference type="PANTHER" id="PTHR23052:SF1">
    <property type="entry name" value="AXONEMAL DYNEIN LIGHT CHAIN DOMAIN-CONTAINING PROTEIN 1"/>
    <property type="match status" value="1"/>
</dbReference>
<proteinExistence type="predicted"/>
<gene>
    <name evidence="3" type="ORF">V1264_006866</name>
</gene>
<keyword evidence="4" id="KW-1185">Reference proteome</keyword>
<dbReference type="Pfam" id="PF10211">
    <property type="entry name" value="Ax_dynein_light"/>
    <property type="match status" value="1"/>
</dbReference>
<evidence type="ECO:0000313" key="4">
    <source>
        <dbReference type="Proteomes" id="UP001374579"/>
    </source>
</evidence>
<keyword evidence="1" id="KW-0175">Coiled coil</keyword>